<reference evidence="11 12" key="1">
    <citation type="submission" date="2018-09" db="EMBL/GenBank/DDBJ databases">
        <authorList>
            <person name="Zhu H."/>
        </authorList>
    </citation>
    <scope>NUCLEOTIDE SEQUENCE [LARGE SCALE GENOMIC DNA]</scope>
    <source>
        <strain evidence="11 12">K2R01-6</strain>
    </source>
</reference>
<evidence type="ECO:0000256" key="4">
    <source>
        <dbReference type="ARBA" id="ARBA00022475"/>
    </source>
</evidence>
<keyword evidence="7 9" id="KW-1133">Transmembrane helix</keyword>
<dbReference type="RefSeq" id="WP_119759513.1">
    <property type="nucleotide sequence ID" value="NZ_QYUM01000002.1"/>
</dbReference>
<keyword evidence="5 9" id="KW-0812">Transmembrane</keyword>
<dbReference type="InterPro" id="IPR047055">
    <property type="entry name" value="MotA-like"/>
</dbReference>
<dbReference type="Pfam" id="PF01618">
    <property type="entry name" value="MotA_ExbB"/>
    <property type="match status" value="1"/>
</dbReference>
<evidence type="ECO:0000256" key="3">
    <source>
        <dbReference type="ARBA" id="ARBA00022448"/>
    </source>
</evidence>
<accession>A0A418WPS5</accession>
<dbReference type="EMBL" id="QYUM01000002">
    <property type="protein sequence ID" value="RJF93235.1"/>
    <property type="molecule type" value="Genomic_DNA"/>
</dbReference>
<keyword evidence="12" id="KW-1185">Reference proteome</keyword>
<sequence>MAIFERLALYFDPLAFLLVIGGSLLLAVFRAQKKDIARAFAALGPLLRANPAADSDAAMRAVRAMERIAETRSISCADRVQTAERFLTAAARRLADASSAEEFTRWAAEEIEDRERRHRGAIDFWNAVADSAPGMGMVGTIIGLVGMFAAMNDADRIGPAMALAMLTTLYGIMLSYLVAGPIARRLERLSALECDWQRRALDHLGHLARNELDEPVRGRAPRRARAA</sequence>
<evidence type="ECO:0000256" key="7">
    <source>
        <dbReference type="ARBA" id="ARBA00022989"/>
    </source>
</evidence>
<comment type="caution">
    <text evidence="11">The sequence shown here is derived from an EMBL/GenBank/DDBJ whole genome shotgun (WGS) entry which is preliminary data.</text>
</comment>
<name>A0A418WPS5_9SPHN</name>
<dbReference type="GO" id="GO:0006935">
    <property type="term" value="P:chemotaxis"/>
    <property type="evidence" value="ECO:0007669"/>
    <property type="project" value="InterPro"/>
</dbReference>
<evidence type="ECO:0000256" key="6">
    <source>
        <dbReference type="ARBA" id="ARBA00022779"/>
    </source>
</evidence>
<evidence type="ECO:0000256" key="9">
    <source>
        <dbReference type="SAM" id="Phobius"/>
    </source>
</evidence>
<dbReference type="InterPro" id="IPR000540">
    <property type="entry name" value="Flag_MotA_CS"/>
</dbReference>
<keyword evidence="3" id="KW-0813">Transport</keyword>
<feature type="transmembrane region" description="Helical" evidence="9">
    <location>
        <begin position="157"/>
        <end position="179"/>
    </location>
</feature>
<dbReference type="Proteomes" id="UP000286100">
    <property type="component" value="Unassembled WGS sequence"/>
</dbReference>
<keyword evidence="4" id="KW-1003">Cell membrane</keyword>
<keyword evidence="6" id="KW-0283">Flagellar rotation</keyword>
<dbReference type="PROSITE" id="PS01307">
    <property type="entry name" value="MOTA"/>
    <property type="match status" value="1"/>
</dbReference>
<comment type="subcellular location">
    <subcellularLocation>
        <location evidence="1">Cell membrane</location>
        <topology evidence="1">Multi-pass membrane protein</topology>
    </subcellularLocation>
</comment>
<comment type="similarity">
    <text evidence="2">Belongs to the MotA family.</text>
</comment>
<evidence type="ECO:0000256" key="8">
    <source>
        <dbReference type="ARBA" id="ARBA00023136"/>
    </source>
</evidence>
<keyword evidence="11" id="KW-0282">Flagellum</keyword>
<dbReference type="PANTHER" id="PTHR30433">
    <property type="entry name" value="CHEMOTAXIS PROTEIN MOTA"/>
    <property type="match status" value="1"/>
</dbReference>
<proteinExistence type="inferred from homology"/>
<dbReference type="OrthoDB" id="9806929at2"/>
<evidence type="ECO:0000313" key="11">
    <source>
        <dbReference type="EMBL" id="RJF93235.1"/>
    </source>
</evidence>
<feature type="transmembrane region" description="Helical" evidence="9">
    <location>
        <begin position="124"/>
        <end position="151"/>
    </location>
</feature>
<protein>
    <submittedName>
        <fullName evidence="11">Flagellar motor protein</fullName>
    </submittedName>
</protein>
<dbReference type="InterPro" id="IPR002898">
    <property type="entry name" value="MotA_ExbB_proton_chnl"/>
</dbReference>
<evidence type="ECO:0000313" key="12">
    <source>
        <dbReference type="Proteomes" id="UP000286100"/>
    </source>
</evidence>
<keyword evidence="8 9" id="KW-0472">Membrane</keyword>
<keyword evidence="11" id="KW-0966">Cell projection</keyword>
<dbReference type="GO" id="GO:0071978">
    <property type="term" value="P:bacterial-type flagellum-dependent swarming motility"/>
    <property type="evidence" value="ECO:0007669"/>
    <property type="project" value="InterPro"/>
</dbReference>
<feature type="domain" description="MotA/TolQ/ExbB proton channel" evidence="10">
    <location>
        <begin position="82"/>
        <end position="191"/>
    </location>
</feature>
<evidence type="ECO:0000256" key="2">
    <source>
        <dbReference type="ARBA" id="ARBA00008038"/>
    </source>
</evidence>
<feature type="transmembrane region" description="Helical" evidence="9">
    <location>
        <begin position="6"/>
        <end position="29"/>
    </location>
</feature>
<dbReference type="AlphaFoldDB" id="A0A418WPS5"/>
<gene>
    <name evidence="11" type="ORF">D3876_02440</name>
</gene>
<dbReference type="GO" id="GO:0005886">
    <property type="term" value="C:plasma membrane"/>
    <property type="evidence" value="ECO:0007669"/>
    <property type="project" value="UniProtKB-SubCell"/>
</dbReference>
<evidence type="ECO:0000256" key="1">
    <source>
        <dbReference type="ARBA" id="ARBA00004651"/>
    </source>
</evidence>
<keyword evidence="11" id="KW-0969">Cilium</keyword>
<organism evidence="11 12">
    <name type="scientific">Sphingomonas cavernae</name>
    <dbReference type="NCBI Taxonomy" id="2320861"/>
    <lineage>
        <taxon>Bacteria</taxon>
        <taxon>Pseudomonadati</taxon>
        <taxon>Pseudomonadota</taxon>
        <taxon>Alphaproteobacteria</taxon>
        <taxon>Sphingomonadales</taxon>
        <taxon>Sphingomonadaceae</taxon>
        <taxon>Sphingomonas</taxon>
    </lineage>
</organism>
<evidence type="ECO:0000259" key="10">
    <source>
        <dbReference type="Pfam" id="PF01618"/>
    </source>
</evidence>
<evidence type="ECO:0000256" key="5">
    <source>
        <dbReference type="ARBA" id="ARBA00022692"/>
    </source>
</evidence>